<evidence type="ECO:0000259" key="4">
    <source>
        <dbReference type="PROSITE" id="PS01124"/>
    </source>
</evidence>
<dbReference type="PANTHER" id="PTHR46796">
    <property type="entry name" value="HTH-TYPE TRANSCRIPTIONAL ACTIVATOR RHAS-RELATED"/>
    <property type="match status" value="1"/>
</dbReference>
<dbReference type="InterPro" id="IPR046532">
    <property type="entry name" value="DUF6597"/>
</dbReference>
<evidence type="ECO:0000256" key="1">
    <source>
        <dbReference type="ARBA" id="ARBA00023015"/>
    </source>
</evidence>
<dbReference type="InterPro" id="IPR018060">
    <property type="entry name" value="HTH_AraC"/>
</dbReference>
<comment type="caution">
    <text evidence="5">The sequence shown here is derived from an EMBL/GenBank/DDBJ whole genome shotgun (WGS) entry which is preliminary data.</text>
</comment>
<dbReference type="AlphaFoldDB" id="A0A1V9G212"/>
<feature type="domain" description="HTH araC/xylS-type" evidence="4">
    <location>
        <begin position="171"/>
        <end position="263"/>
    </location>
</feature>
<dbReference type="PROSITE" id="PS01124">
    <property type="entry name" value="HTH_ARAC_FAMILY_2"/>
    <property type="match status" value="1"/>
</dbReference>
<keyword evidence="6" id="KW-1185">Reference proteome</keyword>
<keyword evidence="1" id="KW-0805">Transcription regulation</keyword>
<accession>A0A1V9G212</accession>
<keyword evidence="3" id="KW-0804">Transcription</keyword>
<dbReference type="Pfam" id="PF20240">
    <property type="entry name" value="DUF6597"/>
    <property type="match status" value="1"/>
</dbReference>
<dbReference type="PANTHER" id="PTHR46796:SF13">
    <property type="entry name" value="HTH-TYPE TRANSCRIPTIONAL ACTIVATOR RHAS"/>
    <property type="match status" value="1"/>
</dbReference>
<dbReference type="InterPro" id="IPR009057">
    <property type="entry name" value="Homeodomain-like_sf"/>
</dbReference>
<proteinExistence type="predicted"/>
<organism evidence="5 6">
    <name type="scientific">Niastella populi</name>
    <dbReference type="NCBI Taxonomy" id="550983"/>
    <lineage>
        <taxon>Bacteria</taxon>
        <taxon>Pseudomonadati</taxon>
        <taxon>Bacteroidota</taxon>
        <taxon>Chitinophagia</taxon>
        <taxon>Chitinophagales</taxon>
        <taxon>Chitinophagaceae</taxon>
        <taxon>Niastella</taxon>
    </lineage>
</organism>
<evidence type="ECO:0000313" key="6">
    <source>
        <dbReference type="Proteomes" id="UP000192276"/>
    </source>
</evidence>
<dbReference type="SMART" id="SM00342">
    <property type="entry name" value="HTH_ARAC"/>
    <property type="match status" value="1"/>
</dbReference>
<gene>
    <name evidence="5" type="ORF">A4R26_16330</name>
</gene>
<reference evidence="6" key="1">
    <citation type="submission" date="2016-04" db="EMBL/GenBank/DDBJ databases">
        <authorList>
            <person name="Chen L."/>
            <person name="Zhuang W."/>
            <person name="Wang G."/>
        </authorList>
    </citation>
    <scope>NUCLEOTIDE SEQUENCE [LARGE SCALE GENOMIC DNA]</scope>
    <source>
        <strain evidence="6">208</strain>
    </source>
</reference>
<dbReference type="EMBL" id="LWBP01000089">
    <property type="protein sequence ID" value="OQP64612.1"/>
    <property type="molecule type" value="Genomic_DNA"/>
</dbReference>
<dbReference type="Gene3D" id="1.10.10.60">
    <property type="entry name" value="Homeodomain-like"/>
    <property type="match status" value="1"/>
</dbReference>
<dbReference type="SUPFAM" id="SSF46689">
    <property type="entry name" value="Homeodomain-like"/>
    <property type="match status" value="1"/>
</dbReference>
<dbReference type="GO" id="GO:0003700">
    <property type="term" value="F:DNA-binding transcription factor activity"/>
    <property type="evidence" value="ECO:0007669"/>
    <property type="project" value="InterPro"/>
</dbReference>
<sequence>MYKTALPAPNLRNYVALFWEGELAIGSNQAHTYHATATSKVELLFCYAGNYLTNNEKGDAVQVPAACFYGQASTCRRYTSTDTFNGIFGVRLYAHAIPLLFNIPATELTNQYVDISSLLNGRGHELAGEIFAAGSFEKRVTTISDFLQSQIQQRFATLTRFEAFVTSLHRLAQHTSVSELAGEVNLSQRQFERHFKYLTGFSAKTYFKIARFESLMETLCCPAGKVPQNLTGIALDLGYYDQSHLNRHFKEFTGLSPSGFLQLQEVGERLTS</sequence>
<dbReference type="InterPro" id="IPR050204">
    <property type="entry name" value="AraC_XylS_family_regulators"/>
</dbReference>
<protein>
    <recommendedName>
        <fullName evidence="4">HTH araC/xylS-type domain-containing protein</fullName>
    </recommendedName>
</protein>
<dbReference type="Proteomes" id="UP000192276">
    <property type="component" value="Unassembled WGS sequence"/>
</dbReference>
<dbReference type="RefSeq" id="WP_081163603.1">
    <property type="nucleotide sequence ID" value="NZ_LWBP01000089.1"/>
</dbReference>
<name>A0A1V9G212_9BACT</name>
<dbReference type="Pfam" id="PF12833">
    <property type="entry name" value="HTH_18"/>
    <property type="match status" value="1"/>
</dbReference>
<dbReference type="OrthoDB" id="323290at2"/>
<evidence type="ECO:0000313" key="5">
    <source>
        <dbReference type="EMBL" id="OQP64612.1"/>
    </source>
</evidence>
<evidence type="ECO:0000256" key="2">
    <source>
        <dbReference type="ARBA" id="ARBA00023125"/>
    </source>
</evidence>
<dbReference type="GO" id="GO:0043565">
    <property type="term" value="F:sequence-specific DNA binding"/>
    <property type="evidence" value="ECO:0007669"/>
    <property type="project" value="InterPro"/>
</dbReference>
<keyword evidence="2" id="KW-0238">DNA-binding</keyword>
<dbReference type="STRING" id="550983.A4R26_16330"/>
<evidence type="ECO:0000256" key="3">
    <source>
        <dbReference type="ARBA" id="ARBA00023163"/>
    </source>
</evidence>